<keyword evidence="1" id="KW-0812">Transmembrane</keyword>
<organism evidence="2 3">
    <name type="scientific">Rubripirellula lacrimiformis</name>
    <dbReference type="NCBI Taxonomy" id="1930273"/>
    <lineage>
        <taxon>Bacteria</taxon>
        <taxon>Pseudomonadati</taxon>
        <taxon>Planctomycetota</taxon>
        <taxon>Planctomycetia</taxon>
        <taxon>Pirellulales</taxon>
        <taxon>Pirellulaceae</taxon>
        <taxon>Rubripirellula</taxon>
    </lineage>
</organism>
<reference evidence="2 3" key="1">
    <citation type="submission" date="2019-02" db="EMBL/GenBank/DDBJ databases">
        <title>Deep-cultivation of Planctomycetes and their phenomic and genomic characterization uncovers novel biology.</title>
        <authorList>
            <person name="Wiegand S."/>
            <person name="Jogler M."/>
            <person name="Boedeker C."/>
            <person name="Pinto D."/>
            <person name="Vollmers J."/>
            <person name="Rivas-Marin E."/>
            <person name="Kohn T."/>
            <person name="Peeters S.H."/>
            <person name="Heuer A."/>
            <person name="Rast P."/>
            <person name="Oberbeckmann S."/>
            <person name="Bunk B."/>
            <person name="Jeske O."/>
            <person name="Meyerdierks A."/>
            <person name="Storesund J.E."/>
            <person name="Kallscheuer N."/>
            <person name="Luecker S."/>
            <person name="Lage O.M."/>
            <person name="Pohl T."/>
            <person name="Merkel B.J."/>
            <person name="Hornburger P."/>
            <person name="Mueller R.-W."/>
            <person name="Bruemmer F."/>
            <person name="Labrenz M."/>
            <person name="Spormann A.M."/>
            <person name="Op den Camp H."/>
            <person name="Overmann J."/>
            <person name="Amann R."/>
            <person name="Jetten M.S.M."/>
            <person name="Mascher T."/>
            <person name="Medema M.H."/>
            <person name="Devos D.P."/>
            <person name="Kaster A.-K."/>
            <person name="Ovreas L."/>
            <person name="Rohde M."/>
            <person name="Galperin M.Y."/>
            <person name="Jogler C."/>
        </authorList>
    </citation>
    <scope>NUCLEOTIDE SEQUENCE [LARGE SCALE GENOMIC DNA]</scope>
    <source>
        <strain evidence="2 3">K22_7</strain>
    </source>
</reference>
<feature type="transmembrane region" description="Helical" evidence="1">
    <location>
        <begin position="12"/>
        <end position="30"/>
    </location>
</feature>
<evidence type="ECO:0000256" key="1">
    <source>
        <dbReference type="SAM" id="Phobius"/>
    </source>
</evidence>
<keyword evidence="1" id="KW-1133">Transmembrane helix</keyword>
<keyword evidence="1" id="KW-0472">Membrane</keyword>
<accession>A0A517NJX6</accession>
<dbReference type="Proteomes" id="UP000318538">
    <property type="component" value="Chromosome"/>
</dbReference>
<dbReference type="EMBL" id="CP036525">
    <property type="protein sequence ID" value="QDT07432.1"/>
    <property type="molecule type" value="Genomic_DNA"/>
</dbReference>
<proteinExistence type="predicted"/>
<dbReference type="KEGG" id="rlc:K227x_58590"/>
<name>A0A517NJX6_9BACT</name>
<keyword evidence="3" id="KW-1185">Reference proteome</keyword>
<gene>
    <name evidence="2" type="ORF">K227x_58590</name>
</gene>
<dbReference type="AlphaFoldDB" id="A0A517NJX6"/>
<sequence>MTDLGAKRWSPVLVAVLFFIPFVAVSVYVGTREEVDLPNADSSSFDEMANAEVEIGGVRRPLSDVTPLRKFAVPDLERQPPGLVTPIARDANKATESVFEAARSKKHPERLSAAFMPEPFDRQAYEESPEAYLSLHVPGRVWQSAQPGPDVPVVESFGKRNHRMRHGESVRLQLKTQAAMPATFTSFDNGVFSNGLTSITVKADKDGVATANFRASSGTAGEINIIAASPVATERVVYRVNVVSPAPSVSVTSP</sequence>
<evidence type="ECO:0000313" key="3">
    <source>
        <dbReference type="Proteomes" id="UP000318538"/>
    </source>
</evidence>
<evidence type="ECO:0000313" key="2">
    <source>
        <dbReference type="EMBL" id="QDT07432.1"/>
    </source>
</evidence>
<protein>
    <submittedName>
        <fullName evidence="2">Uncharacterized protein</fullName>
    </submittedName>
</protein>